<dbReference type="PANTHER" id="PTHR30399:SF1">
    <property type="entry name" value="UTP PYROPHOSPHATASE"/>
    <property type="match status" value="1"/>
</dbReference>
<accession>A0A2U2N376</accession>
<reference evidence="2 3" key="1">
    <citation type="submission" date="2018-05" db="EMBL/GenBank/DDBJ databases">
        <title>Spiribacter halobius sp. nov., a moderately halophilic bacterium isolated from marine solar saltern.</title>
        <authorList>
            <person name="Zheng W.-S."/>
            <person name="Lu D.-C."/>
            <person name="Du Z.-J."/>
        </authorList>
    </citation>
    <scope>NUCLEOTIDE SEQUENCE [LARGE SCALE GENOMIC DNA]</scope>
    <source>
        <strain evidence="2 3">E85</strain>
    </source>
</reference>
<proteinExistence type="predicted"/>
<dbReference type="OrthoDB" id="9811177at2"/>
<feature type="domain" description="YgjP-like metallopeptidase" evidence="1">
    <location>
        <begin position="22"/>
        <end position="227"/>
    </location>
</feature>
<protein>
    <submittedName>
        <fullName evidence="2">Metal-dependent hydrolase</fullName>
    </submittedName>
</protein>
<dbReference type="EMBL" id="QFFI01000011">
    <property type="protein sequence ID" value="PWG63434.1"/>
    <property type="molecule type" value="Genomic_DNA"/>
</dbReference>
<keyword evidence="3" id="KW-1185">Reference proteome</keyword>
<dbReference type="GO" id="GO:0016787">
    <property type="term" value="F:hydrolase activity"/>
    <property type="evidence" value="ECO:0007669"/>
    <property type="project" value="UniProtKB-KW"/>
</dbReference>
<dbReference type="CDD" id="cd07344">
    <property type="entry name" value="M48_yhfN_like"/>
    <property type="match status" value="1"/>
</dbReference>
<name>A0A2U2N376_9GAMM</name>
<dbReference type="PANTHER" id="PTHR30399">
    <property type="entry name" value="UNCHARACTERIZED PROTEIN YGJP"/>
    <property type="match status" value="1"/>
</dbReference>
<dbReference type="Gene3D" id="3.30.2010.10">
    <property type="entry name" value="Metalloproteases ('zincins'), catalytic domain"/>
    <property type="match status" value="1"/>
</dbReference>
<dbReference type="Pfam" id="PF01863">
    <property type="entry name" value="YgjP-like"/>
    <property type="match status" value="1"/>
</dbReference>
<sequence length="236" mass="27790">MQYGERKLKFYWHAREADGHEARIHVYPNGLVEVETPQDTTLAEAKEVLLKRARWVSRHLDDIEARRASVLERQYVSGETLFYLGRRYMLKVIPSSAEENVKMLRGQIRVTTRDNSPAAIKRRLARWYRYRGGEIFARRLLAVSQRLPWVDEPPVWSIRAMQTQWGSCSPAGRIILNPDLVKAPIRCIDYVILHELCHLREHNHSSRFYRLLKRAMPEWQEAKMTLDGMSESYLND</sequence>
<dbReference type="AlphaFoldDB" id="A0A2U2N376"/>
<gene>
    <name evidence="2" type="ORF">DEM34_08620</name>
</gene>
<dbReference type="InterPro" id="IPR002725">
    <property type="entry name" value="YgjP-like_metallopeptidase"/>
</dbReference>
<comment type="caution">
    <text evidence="2">The sequence shown here is derived from an EMBL/GenBank/DDBJ whole genome shotgun (WGS) entry which is preliminary data.</text>
</comment>
<evidence type="ECO:0000259" key="1">
    <source>
        <dbReference type="Pfam" id="PF01863"/>
    </source>
</evidence>
<dbReference type="InterPro" id="IPR053136">
    <property type="entry name" value="UTP_pyrophosphatase-like"/>
</dbReference>
<evidence type="ECO:0000313" key="2">
    <source>
        <dbReference type="EMBL" id="PWG63434.1"/>
    </source>
</evidence>
<dbReference type="Proteomes" id="UP000245474">
    <property type="component" value="Unassembled WGS sequence"/>
</dbReference>
<keyword evidence="2" id="KW-0378">Hydrolase</keyword>
<organism evidence="2 3">
    <name type="scientific">Sediminicurvatus halobius</name>
    <dbReference type="NCBI Taxonomy" id="2182432"/>
    <lineage>
        <taxon>Bacteria</taxon>
        <taxon>Pseudomonadati</taxon>
        <taxon>Pseudomonadota</taxon>
        <taxon>Gammaproteobacteria</taxon>
        <taxon>Chromatiales</taxon>
        <taxon>Ectothiorhodospiraceae</taxon>
        <taxon>Sediminicurvatus</taxon>
    </lineage>
</organism>
<evidence type="ECO:0000313" key="3">
    <source>
        <dbReference type="Proteomes" id="UP000245474"/>
    </source>
</evidence>